<keyword evidence="3" id="KW-1185">Reference proteome</keyword>
<name>A0ABT9YYS2_9BACI</name>
<protein>
    <submittedName>
        <fullName evidence="2">Uncharacterized protein YllA (UPF0747 family)</fullName>
    </submittedName>
</protein>
<proteinExistence type="predicted"/>
<evidence type="ECO:0000256" key="1">
    <source>
        <dbReference type="SAM" id="Coils"/>
    </source>
</evidence>
<feature type="coiled-coil region" evidence="1">
    <location>
        <begin position="7"/>
        <end position="34"/>
    </location>
</feature>
<reference evidence="2 3" key="1">
    <citation type="submission" date="2023-07" db="EMBL/GenBank/DDBJ databases">
        <title>Genomic Encyclopedia of Type Strains, Phase IV (KMG-IV): sequencing the most valuable type-strain genomes for metagenomic binning, comparative biology and taxonomic classification.</title>
        <authorList>
            <person name="Goeker M."/>
        </authorList>
    </citation>
    <scope>NUCLEOTIDE SEQUENCE [LARGE SCALE GENOMIC DNA]</scope>
    <source>
        <strain evidence="2 3">DSM 17723</strain>
    </source>
</reference>
<evidence type="ECO:0000313" key="2">
    <source>
        <dbReference type="EMBL" id="MDQ0225147.1"/>
    </source>
</evidence>
<keyword evidence="1" id="KW-0175">Coiled coil</keyword>
<comment type="caution">
    <text evidence="2">The sequence shown here is derived from an EMBL/GenBank/DDBJ whole genome shotgun (WGS) entry which is preliminary data.</text>
</comment>
<accession>A0ABT9YYS2</accession>
<gene>
    <name evidence="2" type="ORF">J2S02_001476</name>
</gene>
<dbReference type="EMBL" id="JAUSTZ010000002">
    <property type="protein sequence ID" value="MDQ0225147.1"/>
    <property type="molecule type" value="Genomic_DNA"/>
</dbReference>
<dbReference type="RefSeq" id="WP_095302187.1">
    <property type="nucleotide sequence ID" value="NZ_CADEPK010000207.1"/>
</dbReference>
<sequence>MKKIIEKTVIEAKLEELERELLSLEQVFMDKVESEKVGIQLQNDAYQINRKLDNMISRIDAKELPVKDNGFKPSPASCFPIVATNM</sequence>
<dbReference type="Proteomes" id="UP001232245">
    <property type="component" value="Unassembled WGS sequence"/>
</dbReference>
<organism evidence="2 3">
    <name type="scientific">Metabacillus niabensis</name>
    <dbReference type="NCBI Taxonomy" id="324854"/>
    <lineage>
        <taxon>Bacteria</taxon>
        <taxon>Bacillati</taxon>
        <taxon>Bacillota</taxon>
        <taxon>Bacilli</taxon>
        <taxon>Bacillales</taxon>
        <taxon>Bacillaceae</taxon>
        <taxon>Metabacillus</taxon>
    </lineage>
</organism>
<evidence type="ECO:0000313" key="3">
    <source>
        <dbReference type="Proteomes" id="UP001232245"/>
    </source>
</evidence>